<dbReference type="InterPro" id="IPR016161">
    <property type="entry name" value="Ald_DH/histidinol_DH"/>
</dbReference>
<accession>A0A9E7D1H7</accession>
<dbReference type="HAMAP" id="MF_00412">
    <property type="entry name" value="ProA"/>
    <property type="match status" value="1"/>
</dbReference>
<dbReference type="NCBIfam" id="TIGR00407">
    <property type="entry name" value="proA"/>
    <property type="match status" value="1"/>
</dbReference>
<comment type="pathway">
    <text evidence="1 7">Amino-acid biosynthesis; L-proline biosynthesis; L-glutamate 5-semialdehyde from L-glutamate: step 2/2.</text>
</comment>
<proteinExistence type="inferred from homology"/>
<dbReference type="InterPro" id="IPR000965">
    <property type="entry name" value="GPR_dom"/>
</dbReference>
<dbReference type="InterPro" id="IPR016163">
    <property type="entry name" value="Ald_DH_C"/>
</dbReference>
<comment type="function">
    <text evidence="7">Catalyzes the NADPH-dependent reduction of L-glutamate 5-phosphate into L-glutamate 5-semialdehyde and phosphate. The product spontaneously undergoes cyclization to form 1-pyrroline-5-carboxylate.</text>
</comment>
<gene>
    <name evidence="7" type="primary">proA</name>
    <name evidence="9" type="ORF">K1I37_17390</name>
</gene>
<evidence type="ECO:0000256" key="5">
    <source>
        <dbReference type="ARBA" id="ARBA00023002"/>
    </source>
</evidence>
<dbReference type="Pfam" id="PF00171">
    <property type="entry name" value="Aldedh"/>
    <property type="match status" value="1"/>
</dbReference>
<evidence type="ECO:0000313" key="9">
    <source>
        <dbReference type="EMBL" id="UNO50932.1"/>
    </source>
</evidence>
<dbReference type="PANTHER" id="PTHR11063">
    <property type="entry name" value="GLUTAMATE SEMIALDEHYDE DEHYDROGENASE"/>
    <property type="match status" value="1"/>
</dbReference>
<protein>
    <recommendedName>
        <fullName evidence="7">Gamma-glutamyl phosphate reductase</fullName>
        <shortName evidence="7">GPR</shortName>
        <ecNumber evidence="7">1.2.1.41</ecNumber>
    </recommendedName>
    <alternativeName>
        <fullName evidence="7">Glutamate-5-semialdehyde dehydrogenase</fullName>
    </alternativeName>
    <alternativeName>
        <fullName evidence="7">Glutamyl-gamma-semialdehyde dehydrogenase</fullName>
        <shortName evidence="7">GSA dehydrogenase</shortName>
    </alternativeName>
</protein>
<comment type="catalytic activity">
    <reaction evidence="6 7">
        <text>L-glutamate 5-semialdehyde + phosphate + NADP(+) = L-glutamyl 5-phosphate + NADPH + H(+)</text>
        <dbReference type="Rhea" id="RHEA:19541"/>
        <dbReference type="ChEBI" id="CHEBI:15378"/>
        <dbReference type="ChEBI" id="CHEBI:43474"/>
        <dbReference type="ChEBI" id="CHEBI:57783"/>
        <dbReference type="ChEBI" id="CHEBI:58066"/>
        <dbReference type="ChEBI" id="CHEBI:58274"/>
        <dbReference type="ChEBI" id="CHEBI:58349"/>
        <dbReference type="EC" id="1.2.1.41"/>
    </reaction>
</comment>
<keyword evidence="3 7" id="KW-0641">Proline biosynthesis</keyword>
<dbReference type="InterPro" id="IPR016162">
    <property type="entry name" value="Ald_DH_N"/>
</dbReference>
<sequence length="431" mass="47033">MVEDISAQLDLETYVHQRLRRAKIASRSLATLSTDVKNMALAQMAQALWDAREAILTANREDVVAAQRAGQPAARIDRLLLTEDRIHQMMAGLRQVAELADPVGDRLEVIEHPNGMRMEKVRVPMGVVAMIYESRPNVTVDAAALCLKTGNAAVLRGGREAKSSNVAIVRALHQGLSECGIPSDAIQLIERVERDSVDWIIQAVGLVDLVIPRGGAGLIERVVRNARVPVIETGVGNCHVYVDAFADLAKARAIITNAKTQRPSVCNAAETLLVHQAVADAWLPDIVPALMDLGVEIRGCERARDILSAAGVERIRMADEADWATEYLDLILAVKVVDDLEDAIDHIRRYGTLHSEVIVTEDAVAAENFLSRVDAAVVYHNASSRFTDGFEFGFGAEIGISTQKLHARGPMGLREMTSYKYIVRGDGQVRG</sequence>
<dbReference type="NCBIfam" id="NF001221">
    <property type="entry name" value="PRK00197.1"/>
    <property type="match status" value="1"/>
</dbReference>
<dbReference type="FunFam" id="3.40.309.10:FF:000006">
    <property type="entry name" value="Gamma-glutamyl phosphate reductase"/>
    <property type="match status" value="1"/>
</dbReference>
<comment type="similarity">
    <text evidence="7">Belongs to the gamma-glutamyl phosphate reductase family.</text>
</comment>
<dbReference type="OrthoDB" id="9809970at2"/>
<dbReference type="Gene3D" id="3.40.309.10">
    <property type="entry name" value="Aldehyde Dehydrogenase, Chain A, domain 2"/>
    <property type="match status" value="1"/>
</dbReference>
<keyword evidence="7" id="KW-0963">Cytoplasm</keyword>
<dbReference type="EMBL" id="CP080467">
    <property type="protein sequence ID" value="UNO50932.1"/>
    <property type="molecule type" value="Genomic_DNA"/>
</dbReference>
<dbReference type="GO" id="GO:0004350">
    <property type="term" value="F:glutamate-5-semialdehyde dehydrogenase activity"/>
    <property type="evidence" value="ECO:0007669"/>
    <property type="project" value="UniProtKB-UniRule"/>
</dbReference>
<dbReference type="EC" id="1.2.1.41" evidence="7"/>
<dbReference type="Proteomes" id="UP000829401">
    <property type="component" value="Chromosome"/>
</dbReference>
<dbReference type="GO" id="GO:0005737">
    <property type="term" value="C:cytoplasm"/>
    <property type="evidence" value="ECO:0007669"/>
    <property type="project" value="UniProtKB-SubCell"/>
</dbReference>
<dbReference type="SUPFAM" id="SSF53720">
    <property type="entry name" value="ALDH-like"/>
    <property type="match status" value="1"/>
</dbReference>
<dbReference type="GO" id="GO:0050661">
    <property type="term" value="F:NADP binding"/>
    <property type="evidence" value="ECO:0007669"/>
    <property type="project" value="InterPro"/>
</dbReference>
<reference evidence="10" key="1">
    <citation type="journal article" date="2022" name="G3 (Bethesda)">
        <title>Unveiling the complete genome sequence of Alicyclobacillus acidoterrestris DSM 3922T, a taint-producing strain.</title>
        <authorList>
            <person name="Leonardo I.C."/>
            <person name="Barreto Crespo M.T."/>
            <person name="Gaspar F.B."/>
        </authorList>
    </citation>
    <scope>NUCLEOTIDE SEQUENCE [LARGE SCALE GENOMIC DNA]</scope>
    <source>
        <strain evidence="10">DSM 3922</strain>
    </source>
</reference>
<dbReference type="RefSeq" id="WP_031218874.1">
    <property type="nucleotide sequence ID" value="NZ_AURB01000141.1"/>
</dbReference>
<organism evidence="9 10">
    <name type="scientific">Alicyclobacillus acidoterrestris (strain ATCC 49025 / DSM 3922 / CIP 106132 / NCIMB 13137 / GD3B)</name>
    <dbReference type="NCBI Taxonomy" id="1356854"/>
    <lineage>
        <taxon>Bacteria</taxon>
        <taxon>Bacillati</taxon>
        <taxon>Bacillota</taxon>
        <taxon>Bacilli</taxon>
        <taxon>Bacillales</taxon>
        <taxon>Alicyclobacillaceae</taxon>
        <taxon>Alicyclobacillus</taxon>
    </lineage>
</organism>
<evidence type="ECO:0000256" key="7">
    <source>
        <dbReference type="HAMAP-Rule" id="MF_00412"/>
    </source>
</evidence>
<dbReference type="GO" id="GO:0055129">
    <property type="term" value="P:L-proline biosynthetic process"/>
    <property type="evidence" value="ECO:0007669"/>
    <property type="project" value="UniProtKB-UniRule"/>
</dbReference>
<keyword evidence="4 7" id="KW-0521">NADP</keyword>
<dbReference type="PANTHER" id="PTHR11063:SF8">
    <property type="entry name" value="DELTA-1-PYRROLINE-5-CARBOXYLATE SYNTHASE"/>
    <property type="match status" value="1"/>
</dbReference>
<dbReference type="InterPro" id="IPR020593">
    <property type="entry name" value="G-glutamylP_reductase_CS"/>
</dbReference>
<dbReference type="KEGG" id="aaco:K1I37_17390"/>
<dbReference type="CDD" id="cd07079">
    <property type="entry name" value="ALDH_F18-19_ProA-GPR"/>
    <property type="match status" value="1"/>
</dbReference>
<evidence type="ECO:0000259" key="8">
    <source>
        <dbReference type="Pfam" id="PF00171"/>
    </source>
</evidence>
<dbReference type="Gene3D" id="3.40.605.10">
    <property type="entry name" value="Aldehyde Dehydrogenase, Chain A, domain 1"/>
    <property type="match status" value="1"/>
</dbReference>
<keyword evidence="10" id="KW-1185">Reference proteome</keyword>
<evidence type="ECO:0000256" key="1">
    <source>
        <dbReference type="ARBA" id="ARBA00004985"/>
    </source>
</evidence>
<evidence type="ECO:0000256" key="2">
    <source>
        <dbReference type="ARBA" id="ARBA00022605"/>
    </source>
</evidence>
<keyword evidence="5 7" id="KW-0560">Oxidoreductase</keyword>
<dbReference type="AlphaFoldDB" id="A0A9E7D1H7"/>
<dbReference type="PIRSF" id="PIRSF000151">
    <property type="entry name" value="GPR"/>
    <property type="match status" value="1"/>
</dbReference>
<evidence type="ECO:0000256" key="6">
    <source>
        <dbReference type="ARBA" id="ARBA00049024"/>
    </source>
</evidence>
<comment type="subcellular location">
    <subcellularLocation>
        <location evidence="7">Cytoplasm</location>
    </subcellularLocation>
</comment>
<evidence type="ECO:0000256" key="4">
    <source>
        <dbReference type="ARBA" id="ARBA00022857"/>
    </source>
</evidence>
<evidence type="ECO:0000313" key="10">
    <source>
        <dbReference type="Proteomes" id="UP000829401"/>
    </source>
</evidence>
<dbReference type="PROSITE" id="PS01223">
    <property type="entry name" value="PROA"/>
    <property type="match status" value="1"/>
</dbReference>
<dbReference type="InterPro" id="IPR012134">
    <property type="entry name" value="Glu-5-SA_DH"/>
</dbReference>
<evidence type="ECO:0000256" key="3">
    <source>
        <dbReference type="ARBA" id="ARBA00022650"/>
    </source>
</evidence>
<dbReference type="InterPro" id="IPR015590">
    <property type="entry name" value="Aldehyde_DH_dom"/>
</dbReference>
<name>A0A9E7D1H7_ALIAG</name>
<feature type="domain" description="Aldehyde dehydrogenase" evidence="8">
    <location>
        <begin position="16"/>
        <end position="293"/>
    </location>
</feature>
<keyword evidence="2 7" id="KW-0028">Amino-acid biosynthesis</keyword>